<dbReference type="SUPFAM" id="SSF52518">
    <property type="entry name" value="Thiamin diphosphate-binding fold (THDP-binding)"/>
    <property type="match status" value="1"/>
</dbReference>
<keyword evidence="4" id="KW-0670">Pyruvate</keyword>
<dbReference type="InterPro" id="IPR011766">
    <property type="entry name" value="TPP_enzyme_TPP-bd"/>
</dbReference>
<keyword evidence="1 4" id="KW-0560">Oxidoreductase</keyword>
<dbReference type="Gene3D" id="3.40.50.970">
    <property type="match status" value="2"/>
</dbReference>
<gene>
    <name evidence="4" type="primary">porB</name>
    <name evidence="4" type="ORF">SCFA_3810002</name>
</gene>
<sequence length="311" mass="33883">MLHTLVGDIPREEFMLSGHNGCPGCGPALAVRYLIKVSGPEAVIVIPASCWSIISGVEPFRSLKTVVLHCPFPAAAATGAGIKKGLEATGDTRTQVIVLAGDGATFDIGLQGLSGAAERNEDIIYICYDNEAYMNTGTQRSSASPFGSLSTTTPAPKMKSSPKKDIMKIMAAHEIPYAATATIAYPGDLLAKMRRAMQIKGFRFLHIFTPCMQGWGSPIEFTVRLSRLAVLTRLFPLYEVEDGERYRINYLPEEYMPVQAYLQGQKRFSSLQAADRAMLQERVERGWRALCHKAGADPAIPPPPPRADLPV</sequence>
<dbReference type="CDD" id="cd03376">
    <property type="entry name" value="TPP_PFOR_porB_like"/>
    <property type="match status" value="1"/>
</dbReference>
<evidence type="ECO:0000259" key="3">
    <source>
        <dbReference type="Pfam" id="PF02775"/>
    </source>
</evidence>
<dbReference type="Pfam" id="PF02775">
    <property type="entry name" value="TPP_enzyme_C"/>
    <property type="match status" value="1"/>
</dbReference>
<dbReference type="EC" id="1.2.7.1" evidence="4"/>
<dbReference type="PANTHER" id="PTHR42897">
    <property type="entry name" value="PYRUVATE SYNTHASE SUBUNIT PORB"/>
    <property type="match status" value="1"/>
</dbReference>
<feature type="compositionally biased region" description="Polar residues" evidence="2">
    <location>
        <begin position="139"/>
        <end position="154"/>
    </location>
</feature>
<dbReference type="AlphaFoldDB" id="A0A485M5M5"/>
<dbReference type="GO" id="GO:0019164">
    <property type="term" value="F:pyruvate synthase activity"/>
    <property type="evidence" value="ECO:0007669"/>
    <property type="project" value="UniProtKB-EC"/>
</dbReference>
<feature type="domain" description="Thiamine pyrophosphate enzyme TPP-binding" evidence="3">
    <location>
        <begin position="74"/>
        <end position="207"/>
    </location>
</feature>
<name>A0A485M5M5_9ZZZZ</name>
<dbReference type="InterPro" id="IPR029061">
    <property type="entry name" value="THDP-binding"/>
</dbReference>
<proteinExistence type="predicted"/>
<dbReference type="EMBL" id="CAADRN010000314">
    <property type="protein sequence ID" value="VFU17922.1"/>
    <property type="molecule type" value="Genomic_DNA"/>
</dbReference>
<evidence type="ECO:0000256" key="2">
    <source>
        <dbReference type="SAM" id="MobiDB-lite"/>
    </source>
</evidence>
<dbReference type="InterPro" id="IPR051479">
    <property type="entry name" value="PorB-like"/>
</dbReference>
<dbReference type="GO" id="GO:0030976">
    <property type="term" value="F:thiamine pyrophosphate binding"/>
    <property type="evidence" value="ECO:0007669"/>
    <property type="project" value="InterPro"/>
</dbReference>
<evidence type="ECO:0000256" key="1">
    <source>
        <dbReference type="ARBA" id="ARBA00023002"/>
    </source>
</evidence>
<accession>A0A485M5M5</accession>
<dbReference type="PANTHER" id="PTHR42897:SF1">
    <property type="entry name" value="2-OXOACID OXIDOREDUCTASE (FERREDOXIN)"/>
    <property type="match status" value="1"/>
</dbReference>
<feature type="region of interest" description="Disordered" evidence="2">
    <location>
        <begin position="139"/>
        <end position="161"/>
    </location>
</feature>
<organism evidence="4">
    <name type="scientific">anaerobic digester metagenome</name>
    <dbReference type="NCBI Taxonomy" id="1263854"/>
    <lineage>
        <taxon>unclassified sequences</taxon>
        <taxon>metagenomes</taxon>
        <taxon>ecological metagenomes</taxon>
    </lineage>
</organism>
<reference evidence="4" key="1">
    <citation type="submission" date="2019-03" db="EMBL/GenBank/DDBJ databases">
        <authorList>
            <person name="Hao L."/>
        </authorList>
    </citation>
    <scope>NUCLEOTIDE SEQUENCE</scope>
</reference>
<protein>
    <submittedName>
        <fullName evidence="4">Pyruvate:ferredoxin oxidoreductase and related 2-oxoacid:ferredoxin oxidoreductases, beta subunit</fullName>
        <ecNumber evidence="4">1.2.7.1</ecNumber>
    </submittedName>
</protein>
<evidence type="ECO:0000313" key="4">
    <source>
        <dbReference type="EMBL" id="VFU17922.1"/>
    </source>
</evidence>